<dbReference type="InterPro" id="IPR001537">
    <property type="entry name" value="SpoU_MeTrfase"/>
</dbReference>
<gene>
    <name evidence="6" type="ORF">TVG0567190</name>
</gene>
<dbReference type="OrthoDB" id="372184at2157"/>
<dbReference type="PhylomeDB" id="Q97B79"/>
<dbReference type="KEGG" id="tvo:TVG0567190"/>
<dbReference type="GO" id="GO:0005829">
    <property type="term" value="C:cytosol"/>
    <property type="evidence" value="ECO:0007669"/>
    <property type="project" value="TreeGrafter"/>
</dbReference>
<dbReference type="GO" id="GO:0002128">
    <property type="term" value="P:tRNA nucleoside ribose methylation"/>
    <property type="evidence" value="ECO:0007669"/>
    <property type="project" value="TreeGrafter"/>
</dbReference>
<dbReference type="GO" id="GO:0008173">
    <property type="term" value="F:RNA methyltransferase activity"/>
    <property type="evidence" value="ECO:0007669"/>
    <property type="project" value="InterPro"/>
</dbReference>
<dbReference type="InterPro" id="IPR029028">
    <property type="entry name" value="Alpha/beta_knot_MTases"/>
</dbReference>
<dbReference type="Pfam" id="PF00588">
    <property type="entry name" value="SpoU_methylase"/>
    <property type="match status" value="1"/>
</dbReference>
<evidence type="ECO:0000313" key="6">
    <source>
        <dbReference type="EMBL" id="BAB59720.1"/>
    </source>
</evidence>
<reference evidence="6 7" key="2">
    <citation type="journal article" date="2000" name="Proc. Natl. Acad. Sci. U.S.A.">
        <title>Archaeal adaptation to higher temperatures revealed by genomic sequence of Thermoplasma volcanium.</title>
        <authorList>
            <person name="Kawashima T."/>
            <person name="Amano N."/>
            <person name="Koike H."/>
            <person name="Makino S."/>
            <person name="Higuchi S."/>
            <person name="Kawashima-Ohya Y."/>
            <person name="Watanabe K."/>
            <person name="Yamazaki M."/>
            <person name="Kanehori K."/>
            <person name="Kawamoto T."/>
            <person name="Nunoshiba T."/>
            <person name="Yamamoto Y."/>
            <person name="Aramaki H."/>
            <person name="Makino K."/>
            <person name="Suzuki M."/>
        </authorList>
    </citation>
    <scope>NUCLEOTIDE SEQUENCE [LARGE SCALE GENOMIC DNA]</scope>
    <source>
        <strain evidence="7">ATCC 51530 / DSM 4299 / JCM 9571 / NBRC 15438 / GSS1</strain>
    </source>
</reference>
<organism evidence="6 7">
    <name type="scientific">Thermoplasma volcanium (strain ATCC 51530 / DSM 4299 / JCM 9571 / NBRC 15438 / GSS1)</name>
    <dbReference type="NCBI Taxonomy" id="273116"/>
    <lineage>
        <taxon>Archaea</taxon>
        <taxon>Methanobacteriati</taxon>
        <taxon>Thermoplasmatota</taxon>
        <taxon>Thermoplasmata</taxon>
        <taxon>Thermoplasmatales</taxon>
        <taxon>Thermoplasmataceae</taxon>
        <taxon>Thermoplasma</taxon>
    </lineage>
</organism>
<dbReference type="Gene3D" id="3.40.1280.10">
    <property type="match status" value="1"/>
</dbReference>
<sequence>MQKTDGLADRIWVVLVQPKYQGNIGAVARSMKNSGLSKLIIVGNRPDDEAFARSMGGRQILENAEIVDSLEEIVHRFTIVAGTSSTASSNLKRFRRLPVDPETFWKQMESQTGKVALVFGREDDGLRNEELDLCNYFIYIPGNPDYPVYNLSHAVAIVLYVMYRSYVPSDMIQHESIKPEHEVLLMSNILDIMKLSRYPAHKMRNAEVMLRRIIGRSMITEREYFKLMGIVRRIKEAIEGNLDEGNNERN</sequence>
<comment type="similarity">
    <text evidence="1">Belongs to the class IV-like SAM-binding methyltransferase superfamily. RNA methyltransferase TrmH family.</text>
</comment>
<keyword evidence="3" id="KW-0808">Transferase</keyword>
<dbReference type="EMBL" id="BA000011">
    <property type="protein sequence ID" value="BAB59720.1"/>
    <property type="molecule type" value="Genomic_DNA"/>
</dbReference>
<evidence type="ECO:0000313" key="7">
    <source>
        <dbReference type="Proteomes" id="UP000001017"/>
    </source>
</evidence>
<dbReference type="NCBIfam" id="TIGR00050">
    <property type="entry name" value="rRNA_methyl_1"/>
    <property type="match status" value="1"/>
</dbReference>
<feature type="domain" description="tRNA/rRNA methyltransferase SpoU type" evidence="5">
    <location>
        <begin position="11"/>
        <end position="160"/>
    </location>
</feature>
<dbReference type="GeneID" id="1441095"/>
<dbReference type="CDD" id="cd18093">
    <property type="entry name" value="SpoU-like_TrmJ"/>
    <property type="match status" value="1"/>
</dbReference>
<keyword evidence="2" id="KW-0489">Methyltransferase</keyword>
<evidence type="ECO:0000256" key="3">
    <source>
        <dbReference type="ARBA" id="ARBA00022679"/>
    </source>
</evidence>
<keyword evidence="7" id="KW-1185">Reference proteome</keyword>
<name>Q97B79_THEVO</name>
<dbReference type="GO" id="GO:0003723">
    <property type="term" value="F:RNA binding"/>
    <property type="evidence" value="ECO:0007669"/>
    <property type="project" value="InterPro"/>
</dbReference>
<dbReference type="DNASU" id="1441095"/>
<dbReference type="PANTHER" id="PTHR42786">
    <property type="entry name" value="TRNA/RRNA METHYLTRANSFERASE"/>
    <property type="match status" value="1"/>
</dbReference>
<dbReference type="STRING" id="273116.gene:9381364"/>
<evidence type="ECO:0000256" key="2">
    <source>
        <dbReference type="ARBA" id="ARBA00022603"/>
    </source>
</evidence>
<protein>
    <recommendedName>
        <fullName evidence="5">tRNA/rRNA methyltransferase SpoU type domain-containing protein</fullName>
    </recommendedName>
</protein>
<keyword evidence="4" id="KW-0949">S-adenosyl-L-methionine</keyword>
<dbReference type="Proteomes" id="UP000001017">
    <property type="component" value="Chromosome"/>
</dbReference>
<dbReference type="InterPro" id="IPR029026">
    <property type="entry name" value="tRNA_m1G_MTases_N"/>
</dbReference>
<dbReference type="HOGENOM" id="CLU_056931_3_0_2"/>
<dbReference type="SUPFAM" id="SSF75217">
    <property type="entry name" value="alpha/beta knot"/>
    <property type="match status" value="1"/>
</dbReference>
<reference evidence="6 7" key="1">
    <citation type="journal article" date="1999" name="Proc. Jpn. Acad.">
        <title>Determination of the complete genomic DNA sequence of Thermoplasma volvanium GSS1.</title>
        <authorList>
            <person name="Kawashima T."/>
            <person name="Yamamoto Y."/>
            <person name="Aramaki H."/>
            <person name="Nunoshiba T."/>
            <person name="Kawamoto T."/>
            <person name="Watanabe K."/>
            <person name="Yamazaki M."/>
            <person name="Kanehori K."/>
            <person name="Amano N."/>
            <person name="Ohya Y."/>
            <person name="Makino K."/>
            <person name="Suzuki M."/>
        </authorList>
    </citation>
    <scope>NUCLEOTIDE SEQUENCE [LARGE SCALE GENOMIC DNA]</scope>
    <source>
        <strain evidence="7">ATCC 51530 / DSM 4299 / JCM 9571 / NBRC 15438 / GSS1</strain>
    </source>
</reference>
<evidence type="ECO:0000256" key="1">
    <source>
        <dbReference type="ARBA" id="ARBA00007228"/>
    </source>
</evidence>
<dbReference type="RefSeq" id="WP_010916837.1">
    <property type="nucleotide sequence ID" value="NC_002689.2"/>
</dbReference>
<dbReference type="eggNOG" id="arCOG01018">
    <property type="taxonomic scope" value="Archaea"/>
</dbReference>
<dbReference type="AlphaFoldDB" id="Q97B79"/>
<dbReference type="PANTHER" id="PTHR42786:SF2">
    <property type="entry name" value="TRNA (CYTIDINE_URIDINE-2'-O-)-METHYLTRANSFERASE TRMJ"/>
    <property type="match status" value="1"/>
</dbReference>
<accession>Q97B79</accession>
<dbReference type="PIRSF" id="PIRSF004808">
    <property type="entry name" value="LasT"/>
    <property type="match status" value="1"/>
</dbReference>
<proteinExistence type="inferred from homology"/>
<dbReference type="PaxDb" id="273116-14324793"/>
<dbReference type="InterPro" id="IPR004384">
    <property type="entry name" value="RNA_MeTrfase_TrmJ/LasT"/>
</dbReference>
<evidence type="ECO:0000256" key="4">
    <source>
        <dbReference type="ARBA" id="ARBA00022691"/>
    </source>
</evidence>
<evidence type="ECO:0000259" key="5">
    <source>
        <dbReference type="Pfam" id="PF00588"/>
    </source>
</evidence>